<proteinExistence type="predicted"/>
<accession>A0A820RGG8</accession>
<keyword evidence="3" id="KW-1185">Reference proteome</keyword>
<dbReference type="Proteomes" id="UP000663866">
    <property type="component" value="Unassembled WGS sequence"/>
</dbReference>
<name>A0A820RGG8_9BILA</name>
<evidence type="ECO:0000313" key="2">
    <source>
        <dbReference type="EMBL" id="CAF4435099.1"/>
    </source>
</evidence>
<keyword evidence="1" id="KW-0812">Transmembrane</keyword>
<gene>
    <name evidence="2" type="ORF">OVN521_LOCUS36948</name>
</gene>
<evidence type="ECO:0000256" key="1">
    <source>
        <dbReference type="SAM" id="Phobius"/>
    </source>
</evidence>
<sequence length="369" mass="41994">MGPKCSTFEMGGNIQIVGNGNSAVVINGVSYNISSLFNTAVDAIMQRYRSELILMQFTSVSLVVILVLLLLRFLMPRSIVDKRLQSTVQEYEDKCKMNIVKYQQHFKEFDRALEDIENILINSNYALLYLAQPLGCIKHIYNLVQSSPHLLPIAISKLMDKNYASLCVAIFKLKNGDPRQYSETWQSITCALHGLCCYTTVSPTLCSAAVEAGIIPVFVSTLSQTSYLEDLNTNSSIMFLFQMVSRIFHNIAQIETLKYHLEKHNCCEVIAHTNNRLLRAMNLLTIVRITRDGMNKVAFTSDDCEAEKIPILPAKTYFMLFLGSILFRLYYESVNSKEREAYGLKQDHILNGFYAIGRVDCFSHDFRNY</sequence>
<protein>
    <submittedName>
        <fullName evidence="2">Uncharacterized protein</fullName>
    </submittedName>
</protein>
<dbReference type="AlphaFoldDB" id="A0A820RGG8"/>
<organism evidence="2 3">
    <name type="scientific">Rotaria magnacalcarata</name>
    <dbReference type="NCBI Taxonomy" id="392030"/>
    <lineage>
        <taxon>Eukaryota</taxon>
        <taxon>Metazoa</taxon>
        <taxon>Spiralia</taxon>
        <taxon>Gnathifera</taxon>
        <taxon>Rotifera</taxon>
        <taxon>Eurotatoria</taxon>
        <taxon>Bdelloidea</taxon>
        <taxon>Philodinida</taxon>
        <taxon>Philodinidae</taxon>
        <taxon>Rotaria</taxon>
    </lineage>
</organism>
<evidence type="ECO:0000313" key="3">
    <source>
        <dbReference type="Proteomes" id="UP000663866"/>
    </source>
</evidence>
<feature type="transmembrane region" description="Helical" evidence="1">
    <location>
        <begin position="52"/>
        <end position="75"/>
    </location>
</feature>
<reference evidence="2" key="1">
    <citation type="submission" date="2021-02" db="EMBL/GenBank/DDBJ databases">
        <authorList>
            <person name="Nowell W R."/>
        </authorList>
    </citation>
    <scope>NUCLEOTIDE SEQUENCE</scope>
</reference>
<keyword evidence="1" id="KW-0472">Membrane</keyword>
<keyword evidence="1" id="KW-1133">Transmembrane helix</keyword>
<comment type="caution">
    <text evidence="2">The sequence shown here is derived from an EMBL/GenBank/DDBJ whole genome shotgun (WGS) entry which is preliminary data.</text>
</comment>
<dbReference type="EMBL" id="CAJOBG010044295">
    <property type="protein sequence ID" value="CAF4435099.1"/>
    <property type="molecule type" value="Genomic_DNA"/>
</dbReference>